<protein>
    <submittedName>
        <fullName evidence="3">Phosphodiesterase</fullName>
    </submittedName>
</protein>
<dbReference type="Proteomes" id="UP000236434">
    <property type="component" value="Unassembled WGS sequence"/>
</dbReference>
<keyword evidence="1" id="KW-0472">Membrane</keyword>
<name>A0A2K1P4G1_9BACT</name>
<dbReference type="InterPro" id="IPR011621">
    <property type="entry name" value="Metal-dep_PHydrolase_7TM_intra"/>
</dbReference>
<dbReference type="SMART" id="SM00471">
    <property type="entry name" value="HDc"/>
    <property type="match status" value="1"/>
</dbReference>
<accession>A0A2K1P4G1</accession>
<dbReference type="CDD" id="cd00077">
    <property type="entry name" value="HDc"/>
    <property type="match status" value="1"/>
</dbReference>
<sequence>MKNKSTENNKRTSKSLFQKANLVFSKNKGFIIRMILFIFLALFTEWLIFNRISLNFQLSFNLVFLVFWIFIAEFFLSRNKMFQLHPKNYWAAFLTPLFFNIILNLFVYKYVNIFAISIILSTLIITLLIDYSTGLISGLIFSAFFGILFGFDLKFTIFLFLPAAVVALSSRKIKRRIEIILPFFWASLTQIIVAYVINLYYTPLDYLIIIESNFLSMLVTMGILPFFEYLTRVYSEIGLLELGNLSNPLLKNLSLKAPGTYYHSMIISNLAESSSEIINGNTVLARVGSYFHDIGKVWRPQFFTENQKNKNPHSDISAKLSSLILNNHVSYGIELAKKHRLPILIEDMIAQHHGTRVKQFFYSEYYNQTGIKDTNMFRYPGPIPKFKEAAILMICDVTEAMVRSMQDLNAVDLNEKLDNLINSLFFEGQLDDCGLTLKEIKKIKGRIVRTIMEMNHKRISYPKVEAKELRD</sequence>
<feature type="transmembrane region" description="Helical" evidence="1">
    <location>
        <begin position="135"/>
        <end position="168"/>
    </location>
</feature>
<dbReference type="InterPro" id="IPR006674">
    <property type="entry name" value="HD_domain"/>
</dbReference>
<dbReference type="InterPro" id="IPR003607">
    <property type="entry name" value="HD/PDEase_dom"/>
</dbReference>
<reference evidence="3 4" key="1">
    <citation type="submission" date="2013-12" db="EMBL/GenBank/DDBJ databases">
        <title>Comparative genomics of Petrotoga isolates.</title>
        <authorList>
            <person name="Nesbo C.L."/>
            <person name="Charchuk R."/>
            <person name="Chow K."/>
        </authorList>
    </citation>
    <scope>NUCLEOTIDE SEQUENCE [LARGE SCALE GENOMIC DNA]</scope>
    <source>
        <strain evidence="3 4">DSM 13574</strain>
    </source>
</reference>
<evidence type="ECO:0000313" key="4">
    <source>
        <dbReference type="Proteomes" id="UP000236434"/>
    </source>
</evidence>
<dbReference type="NCBIfam" id="TIGR00277">
    <property type="entry name" value="HDIG"/>
    <property type="match status" value="1"/>
</dbReference>
<evidence type="ECO:0000256" key="1">
    <source>
        <dbReference type="SAM" id="Phobius"/>
    </source>
</evidence>
<feature type="transmembrane region" description="Helical" evidence="1">
    <location>
        <begin position="30"/>
        <end position="49"/>
    </location>
</feature>
<dbReference type="Pfam" id="PF07698">
    <property type="entry name" value="7TM-7TMR_HD"/>
    <property type="match status" value="1"/>
</dbReference>
<keyword evidence="1" id="KW-1133">Transmembrane helix</keyword>
<feature type="transmembrane region" description="Helical" evidence="1">
    <location>
        <begin position="88"/>
        <end position="106"/>
    </location>
</feature>
<dbReference type="RefSeq" id="WP_103066491.1">
    <property type="nucleotide sequence ID" value="NZ_AZRL01000004.1"/>
</dbReference>
<comment type="caution">
    <text evidence="3">The sequence shown here is derived from an EMBL/GenBank/DDBJ whole genome shotgun (WGS) entry which is preliminary data.</text>
</comment>
<dbReference type="Gene3D" id="1.10.3210.10">
    <property type="entry name" value="Hypothetical protein af1432"/>
    <property type="match status" value="1"/>
</dbReference>
<gene>
    <name evidence="3" type="ORF">X929_02685</name>
</gene>
<dbReference type="OrthoDB" id="9806952at2"/>
<feature type="transmembrane region" description="Helical" evidence="1">
    <location>
        <begin position="56"/>
        <end position="76"/>
    </location>
</feature>
<keyword evidence="1" id="KW-0812">Transmembrane</keyword>
<dbReference type="EMBL" id="AZRL01000004">
    <property type="protein sequence ID" value="PNR97661.1"/>
    <property type="molecule type" value="Genomic_DNA"/>
</dbReference>
<feature type="transmembrane region" description="Helical" evidence="1">
    <location>
        <begin position="180"/>
        <end position="201"/>
    </location>
</feature>
<dbReference type="PANTHER" id="PTHR36442">
    <property type="entry name" value="CYCLIC-DI-AMP PHOSPHODIESTERASE PGPH"/>
    <property type="match status" value="1"/>
</dbReference>
<dbReference type="SUPFAM" id="SSF109604">
    <property type="entry name" value="HD-domain/PDEase-like"/>
    <property type="match status" value="1"/>
</dbReference>
<evidence type="ECO:0000313" key="3">
    <source>
        <dbReference type="EMBL" id="PNR97661.1"/>
    </source>
</evidence>
<proteinExistence type="predicted"/>
<organism evidence="3 4">
    <name type="scientific">Petrotoga olearia DSM 13574</name>
    <dbReference type="NCBI Taxonomy" id="1122955"/>
    <lineage>
        <taxon>Bacteria</taxon>
        <taxon>Thermotogati</taxon>
        <taxon>Thermotogota</taxon>
        <taxon>Thermotogae</taxon>
        <taxon>Petrotogales</taxon>
        <taxon>Petrotogaceae</taxon>
        <taxon>Petrotoga</taxon>
    </lineage>
</organism>
<evidence type="ECO:0000259" key="2">
    <source>
        <dbReference type="SMART" id="SM00471"/>
    </source>
</evidence>
<dbReference type="InterPro" id="IPR006675">
    <property type="entry name" value="HDIG_dom"/>
</dbReference>
<feature type="transmembrane region" description="Helical" evidence="1">
    <location>
        <begin position="207"/>
        <end position="227"/>
    </location>
</feature>
<dbReference type="PANTHER" id="PTHR36442:SF1">
    <property type="entry name" value="CYCLIC-DI-AMP PHOSPHODIESTERASE PGPH"/>
    <property type="match status" value="1"/>
</dbReference>
<dbReference type="Pfam" id="PF01966">
    <property type="entry name" value="HD"/>
    <property type="match status" value="1"/>
</dbReference>
<dbReference type="InterPro" id="IPR052722">
    <property type="entry name" value="PgpH_phosphodiesterase"/>
</dbReference>
<feature type="domain" description="HD/PDEase" evidence="2">
    <location>
        <begin position="256"/>
        <end position="410"/>
    </location>
</feature>
<dbReference type="AlphaFoldDB" id="A0A2K1P4G1"/>
<feature type="transmembrane region" description="Helical" evidence="1">
    <location>
        <begin position="113"/>
        <end position="129"/>
    </location>
</feature>